<gene>
    <name evidence="2" type="ORF">IFK94_08155</name>
</gene>
<keyword evidence="1" id="KW-1133">Transmembrane helix</keyword>
<organism evidence="2 3">
    <name type="scientific">Candidatus Polarisedimenticola svalbardensis</name>
    <dbReference type="NCBI Taxonomy" id="2886004"/>
    <lineage>
        <taxon>Bacteria</taxon>
        <taxon>Pseudomonadati</taxon>
        <taxon>Acidobacteriota</taxon>
        <taxon>Candidatus Polarisedimenticolia</taxon>
        <taxon>Candidatus Polarisedimenticolales</taxon>
        <taxon>Candidatus Polarisedimenticolaceae</taxon>
        <taxon>Candidatus Polarisedimenticola</taxon>
    </lineage>
</organism>
<keyword evidence="1" id="KW-0812">Transmembrane</keyword>
<comment type="caution">
    <text evidence="2">The sequence shown here is derived from an EMBL/GenBank/DDBJ whole genome shotgun (WGS) entry which is preliminary data.</text>
</comment>
<dbReference type="EMBL" id="JACXWD010000022">
    <property type="protein sequence ID" value="MBD3868083.1"/>
    <property type="molecule type" value="Genomic_DNA"/>
</dbReference>
<evidence type="ECO:0000256" key="1">
    <source>
        <dbReference type="SAM" id="Phobius"/>
    </source>
</evidence>
<feature type="transmembrane region" description="Helical" evidence="1">
    <location>
        <begin position="42"/>
        <end position="65"/>
    </location>
</feature>
<evidence type="ECO:0000313" key="2">
    <source>
        <dbReference type="EMBL" id="MBD3868083.1"/>
    </source>
</evidence>
<dbReference type="AlphaFoldDB" id="A0A8J7CLH3"/>
<feature type="transmembrane region" description="Helical" evidence="1">
    <location>
        <begin position="77"/>
        <end position="101"/>
    </location>
</feature>
<reference evidence="2 3" key="1">
    <citation type="submission" date="2020-08" db="EMBL/GenBank/DDBJ databases">
        <title>Acidobacteriota in marine sediments use diverse sulfur dissimilation pathways.</title>
        <authorList>
            <person name="Wasmund K."/>
        </authorList>
    </citation>
    <scope>NUCLEOTIDE SEQUENCE [LARGE SCALE GENOMIC DNA]</scope>
    <source>
        <strain evidence="2">MAG AM4</strain>
    </source>
</reference>
<name>A0A8J7CLH3_9BACT</name>
<dbReference type="Proteomes" id="UP000648239">
    <property type="component" value="Unassembled WGS sequence"/>
</dbReference>
<sequence length="116" mass="12748">MNNETDNQLEANHRQELRRNAVLEPPEWLDRKILRRIRRGPLLKPFLAGGIAVAGLIAMVTWLAVLYAESGSSLQPIPAAVLTALIYLALCSVATLPLMMFPVRFGPGLQAAKETT</sequence>
<evidence type="ECO:0000313" key="3">
    <source>
        <dbReference type="Proteomes" id="UP000648239"/>
    </source>
</evidence>
<proteinExistence type="predicted"/>
<accession>A0A8J7CLH3</accession>
<keyword evidence="1" id="KW-0472">Membrane</keyword>
<protein>
    <submittedName>
        <fullName evidence="2">Uncharacterized protein</fullName>
    </submittedName>
</protein>